<dbReference type="InterPro" id="IPR018030">
    <property type="entry name" value="Fimbrial_membr_usher_CS"/>
</dbReference>
<dbReference type="Gene3D" id="3.10.20.410">
    <property type="match status" value="1"/>
</dbReference>
<protein>
    <submittedName>
        <fullName evidence="13">Fimbrial protein</fullName>
    </submittedName>
</protein>
<dbReference type="Gene3D" id="2.60.40.2610">
    <property type="entry name" value="Outer membrane usher protein FimD, plug domain"/>
    <property type="match status" value="1"/>
</dbReference>
<dbReference type="SUPFAM" id="SSF141729">
    <property type="entry name" value="FimD N-terminal domain-like"/>
    <property type="match status" value="1"/>
</dbReference>
<evidence type="ECO:0000256" key="7">
    <source>
        <dbReference type="ARBA" id="ARBA00022729"/>
    </source>
</evidence>
<comment type="subcellular location">
    <subcellularLocation>
        <location evidence="1 10">Cell outer membrane</location>
        <topology evidence="1 10">Multi-pass membrane protein</topology>
    </subcellularLocation>
</comment>
<keyword evidence="5 10" id="KW-1029">Fimbrium biogenesis</keyword>
<dbReference type="PANTHER" id="PTHR30451:SF21">
    <property type="entry name" value="FIMBRIAL USHER DOMAIN-CONTAINING PROTEIN YDET-RELATED"/>
    <property type="match status" value="1"/>
</dbReference>
<evidence type="ECO:0000256" key="10">
    <source>
        <dbReference type="RuleBase" id="RU003884"/>
    </source>
</evidence>
<evidence type="ECO:0000256" key="5">
    <source>
        <dbReference type="ARBA" id="ARBA00022558"/>
    </source>
</evidence>
<dbReference type="Gene3D" id="2.60.40.2070">
    <property type="match status" value="1"/>
</dbReference>
<dbReference type="PANTHER" id="PTHR30451">
    <property type="entry name" value="OUTER MEMBRANE USHER PROTEIN"/>
    <property type="match status" value="1"/>
</dbReference>
<evidence type="ECO:0000313" key="13">
    <source>
        <dbReference type="EMBL" id="KVA04259.1"/>
    </source>
</evidence>
<dbReference type="InterPro" id="IPR043142">
    <property type="entry name" value="PapC-like_C_sf"/>
</dbReference>
<keyword evidence="7" id="KW-0732">Signal</keyword>
<evidence type="ECO:0000259" key="12">
    <source>
        <dbReference type="Pfam" id="PF13954"/>
    </source>
</evidence>
<keyword evidence="8 10" id="KW-0472">Membrane</keyword>
<dbReference type="GO" id="GO:0009297">
    <property type="term" value="P:pilus assembly"/>
    <property type="evidence" value="ECO:0007669"/>
    <property type="project" value="InterPro"/>
</dbReference>
<evidence type="ECO:0000313" key="14">
    <source>
        <dbReference type="Proteomes" id="UP000056450"/>
    </source>
</evidence>
<reference evidence="13 14" key="1">
    <citation type="submission" date="2015-11" db="EMBL/GenBank/DDBJ databases">
        <title>Expanding the genomic diversity of Burkholderia species for the development of highly accurate diagnostics.</title>
        <authorList>
            <person name="Sahl J."/>
            <person name="Keim P."/>
            <person name="Wagner D."/>
        </authorList>
    </citation>
    <scope>NUCLEOTIDE SEQUENCE [LARGE SCALE GENOMIC DNA]</scope>
    <source>
        <strain evidence="13 14">RF32-BP12</strain>
    </source>
</reference>
<evidence type="ECO:0000256" key="6">
    <source>
        <dbReference type="ARBA" id="ARBA00022692"/>
    </source>
</evidence>
<name>A0AAP1CAT3_9BURK</name>
<feature type="domain" description="PapC-like C-terminal" evidence="11">
    <location>
        <begin position="784"/>
        <end position="845"/>
    </location>
</feature>
<dbReference type="EMBL" id="LOTQ01000030">
    <property type="protein sequence ID" value="KVA04259.1"/>
    <property type="molecule type" value="Genomic_DNA"/>
</dbReference>
<evidence type="ECO:0000256" key="1">
    <source>
        <dbReference type="ARBA" id="ARBA00004571"/>
    </source>
</evidence>
<dbReference type="RefSeq" id="WP_059546484.1">
    <property type="nucleotide sequence ID" value="NZ_LOTQ01000030.1"/>
</dbReference>
<dbReference type="Pfam" id="PF13954">
    <property type="entry name" value="PapC_N"/>
    <property type="match status" value="1"/>
</dbReference>
<gene>
    <name evidence="13" type="ORF">WI41_19220</name>
</gene>
<evidence type="ECO:0000256" key="8">
    <source>
        <dbReference type="ARBA" id="ARBA00023136"/>
    </source>
</evidence>
<keyword evidence="6 10" id="KW-0812">Transmembrane</keyword>
<dbReference type="PROSITE" id="PS01151">
    <property type="entry name" value="FIMBRIAL_USHER"/>
    <property type="match status" value="1"/>
</dbReference>
<dbReference type="GO" id="GO:0009279">
    <property type="term" value="C:cell outer membrane"/>
    <property type="evidence" value="ECO:0007669"/>
    <property type="project" value="UniProtKB-SubCell"/>
</dbReference>
<keyword evidence="3 10" id="KW-0813">Transport</keyword>
<evidence type="ECO:0000256" key="4">
    <source>
        <dbReference type="ARBA" id="ARBA00022452"/>
    </source>
</evidence>
<sequence length="861" mass="91683">MSTCQTIRAFSGKTKGKAAAVRPGATPLYLAVCLATMNSARAAGGETLVAQVDPMLLAYNTSFLHGQGRPADLSAVLGSGSSVPPGTYRVEVAVNGSLVGRRDIEFYHDSDKSQLRPCLTAKMLHDFGVNLSSVTPPLDVNSQACLNLPHVLDQASADFDAGRLQLNLSIPQAFLSRAARGYVDPALWDEGVTAGYVNYQFSGNYGHSRVGNDSSSYFIGLQNGVNIGRWRLRNESTVSGSNSGQTRFKSNRTLVQRDVDAIKGQLTLGEQYSDATLFDSVRFRGVQVGSDDAMLPDSERGYAPVVRGQAATNAVVEVRQSGYVLYRANVPPGPFQLTDIFPSGSNGDLEITVIEADGTRRVTHQAFSSLPLMLRKGRLKYNFAAGKYDGDQGPSPSLVSGSLVYGLTDNSTVAAGLQISRGFQAVNVGVGTNTPIGALSVDVTQSSSRARGKRDTGQSVRILYAKTFTSTNTNFTLAAYRYSTAGYRTFNDHVNDLSGTASNGWINGPNFQSGRSRSRIDLTTSQDLGGTDRRYGSAYLNVSQQTYWNQPGSSRSVSVGYGNNWKQSSYNVSLSQTKDSRYGGAGNSTQVMLTMSVPLGGKLRSGRAYTNISNDSHGGTNVQSGLSGFLNENTSYAMQAGYTGSGRGATGGASITRDTDVGQLDANVNIARDYQSGSIGATGSLVIHRGGVNLSRTVGDTFALMKVEGLKGVDVKAGAGTSVGRNGYAVITYAQPYRLNALSPETHNLGADVELEDTVKQVVPRRGAIVLATFKGYSGQRAQFALQQANGAPVPFGASVEDAQTGRHLGIADQNGNAFVLLNENQGTLSVKWKDNQCQAPYALNPAEPGRNYQRQTLRCR</sequence>
<dbReference type="InterPro" id="IPR025949">
    <property type="entry name" value="PapC-like_C"/>
</dbReference>
<dbReference type="InterPro" id="IPR037224">
    <property type="entry name" value="PapC_N_sf"/>
</dbReference>
<dbReference type="Proteomes" id="UP000056450">
    <property type="component" value="Unassembled WGS sequence"/>
</dbReference>
<evidence type="ECO:0000256" key="9">
    <source>
        <dbReference type="ARBA" id="ARBA00023237"/>
    </source>
</evidence>
<evidence type="ECO:0000256" key="3">
    <source>
        <dbReference type="ARBA" id="ARBA00022448"/>
    </source>
</evidence>
<dbReference type="InterPro" id="IPR042186">
    <property type="entry name" value="FimD_plug_dom"/>
</dbReference>
<dbReference type="InterPro" id="IPR000015">
    <property type="entry name" value="Fimb_usher"/>
</dbReference>
<dbReference type="AlphaFoldDB" id="A0AAP1CAT3"/>
<comment type="similarity">
    <text evidence="2 10">Belongs to the fimbrial export usher family.</text>
</comment>
<evidence type="ECO:0000256" key="2">
    <source>
        <dbReference type="ARBA" id="ARBA00008064"/>
    </source>
</evidence>
<keyword evidence="4" id="KW-1134">Transmembrane beta strand</keyword>
<feature type="domain" description="PapC N-terminal" evidence="12">
    <location>
        <begin position="59"/>
        <end position="202"/>
    </location>
</feature>
<proteinExistence type="inferred from homology"/>
<dbReference type="GO" id="GO:0015473">
    <property type="term" value="F:fimbrial usher porin activity"/>
    <property type="evidence" value="ECO:0007669"/>
    <property type="project" value="InterPro"/>
</dbReference>
<dbReference type="Pfam" id="PF00577">
    <property type="entry name" value="Usher"/>
    <property type="match status" value="1"/>
</dbReference>
<accession>A0AAP1CAT3</accession>
<dbReference type="InterPro" id="IPR025885">
    <property type="entry name" value="PapC_N"/>
</dbReference>
<comment type="caution">
    <text evidence="13">The sequence shown here is derived from an EMBL/GenBank/DDBJ whole genome shotgun (WGS) entry which is preliminary data.</text>
</comment>
<organism evidence="13 14">
    <name type="scientific">Burkholderia latens</name>
    <dbReference type="NCBI Taxonomy" id="488446"/>
    <lineage>
        <taxon>Bacteria</taxon>
        <taxon>Pseudomonadati</taxon>
        <taxon>Pseudomonadota</taxon>
        <taxon>Betaproteobacteria</taxon>
        <taxon>Burkholderiales</taxon>
        <taxon>Burkholderiaceae</taxon>
        <taxon>Burkholderia</taxon>
        <taxon>Burkholderia cepacia complex</taxon>
    </lineage>
</organism>
<dbReference type="Gene3D" id="2.60.40.3110">
    <property type="match status" value="1"/>
</dbReference>
<evidence type="ECO:0000259" key="11">
    <source>
        <dbReference type="Pfam" id="PF13953"/>
    </source>
</evidence>
<keyword evidence="9 10" id="KW-0998">Cell outer membrane</keyword>
<dbReference type="Pfam" id="PF13953">
    <property type="entry name" value="PapC_C"/>
    <property type="match status" value="1"/>
</dbReference>